<proteinExistence type="predicted"/>
<feature type="compositionally biased region" description="Basic and acidic residues" evidence="1">
    <location>
        <begin position="82"/>
        <end position="108"/>
    </location>
</feature>
<feature type="compositionally biased region" description="Polar residues" evidence="1">
    <location>
        <begin position="27"/>
        <end position="49"/>
    </location>
</feature>
<evidence type="ECO:0000313" key="3">
    <source>
        <dbReference type="Proteomes" id="UP000199666"/>
    </source>
</evidence>
<dbReference type="AlphaFoldDB" id="A0A1I2UXV4"/>
<feature type="region of interest" description="Disordered" evidence="1">
    <location>
        <begin position="1"/>
        <end position="108"/>
    </location>
</feature>
<evidence type="ECO:0000313" key="2">
    <source>
        <dbReference type="EMBL" id="SFG81995.1"/>
    </source>
</evidence>
<dbReference type="EMBL" id="FOPP01000002">
    <property type="protein sequence ID" value="SFG81995.1"/>
    <property type="molecule type" value="Genomic_DNA"/>
</dbReference>
<organism evidence="2 3">
    <name type="scientific">Pedobacter insulae</name>
    <dbReference type="NCBI Taxonomy" id="414048"/>
    <lineage>
        <taxon>Bacteria</taxon>
        <taxon>Pseudomonadati</taxon>
        <taxon>Bacteroidota</taxon>
        <taxon>Sphingobacteriia</taxon>
        <taxon>Sphingobacteriales</taxon>
        <taxon>Sphingobacteriaceae</taxon>
        <taxon>Pedobacter</taxon>
    </lineage>
</organism>
<accession>A0A1I2UXV4</accession>
<feature type="compositionally biased region" description="Polar residues" evidence="1">
    <location>
        <begin position="1"/>
        <end position="19"/>
    </location>
</feature>
<keyword evidence="3" id="KW-1185">Reference proteome</keyword>
<sequence>MENQNEQNSDFNQPQSKNEWSQKDEPANNSEMPLGSDSNPSNGPLSQGSDADHANAAVGTQNSSPENKDNPSANADEPNYNSDRENLDKDPDKESDFDRDERSGGAML</sequence>
<protein>
    <submittedName>
        <fullName evidence="2">Uncharacterized protein</fullName>
    </submittedName>
</protein>
<dbReference type="STRING" id="414048.SAMN04489864_102406"/>
<evidence type="ECO:0000256" key="1">
    <source>
        <dbReference type="SAM" id="MobiDB-lite"/>
    </source>
</evidence>
<dbReference type="Proteomes" id="UP000199666">
    <property type="component" value="Unassembled WGS sequence"/>
</dbReference>
<dbReference type="RefSeq" id="WP_090992435.1">
    <property type="nucleotide sequence ID" value="NZ_FOPP01000002.1"/>
</dbReference>
<reference evidence="2 3" key="1">
    <citation type="submission" date="2016-10" db="EMBL/GenBank/DDBJ databases">
        <authorList>
            <person name="de Groot N.N."/>
        </authorList>
    </citation>
    <scope>NUCLEOTIDE SEQUENCE [LARGE SCALE GENOMIC DNA]</scope>
    <source>
        <strain evidence="2 3">DSM 18684</strain>
    </source>
</reference>
<gene>
    <name evidence="2" type="ORF">SAMN04489864_102406</name>
</gene>
<name>A0A1I2UXV4_9SPHI</name>
<feature type="compositionally biased region" description="Polar residues" evidence="1">
    <location>
        <begin position="58"/>
        <end position="73"/>
    </location>
</feature>